<dbReference type="PROSITE" id="PS51186">
    <property type="entry name" value="GNAT"/>
    <property type="match status" value="1"/>
</dbReference>
<keyword evidence="3" id="KW-1185">Reference proteome</keyword>
<dbReference type="InterPro" id="IPR016181">
    <property type="entry name" value="Acyl_CoA_acyltransferase"/>
</dbReference>
<dbReference type="AlphaFoldDB" id="A0A3S0HXS1"/>
<dbReference type="RefSeq" id="WP_126614931.1">
    <property type="nucleotide sequence ID" value="NZ_JBHUCY010000077.1"/>
</dbReference>
<evidence type="ECO:0000259" key="1">
    <source>
        <dbReference type="PROSITE" id="PS51186"/>
    </source>
</evidence>
<keyword evidence="2" id="KW-0808">Transferase</keyword>
<comment type="caution">
    <text evidence="2">The sequence shown here is derived from an EMBL/GenBank/DDBJ whole genome shotgun (WGS) entry which is preliminary data.</text>
</comment>
<feature type="domain" description="N-acetyltransferase" evidence="1">
    <location>
        <begin position="31"/>
        <end position="183"/>
    </location>
</feature>
<dbReference type="Proteomes" id="UP000277007">
    <property type="component" value="Unassembled WGS sequence"/>
</dbReference>
<gene>
    <name evidence="2" type="ORF">EJ903_10610</name>
</gene>
<dbReference type="CDD" id="cd04301">
    <property type="entry name" value="NAT_SF"/>
    <property type="match status" value="1"/>
</dbReference>
<organism evidence="2 3">
    <name type="scientific">Azospirillum griseum</name>
    <dbReference type="NCBI Taxonomy" id="2496639"/>
    <lineage>
        <taxon>Bacteria</taxon>
        <taxon>Pseudomonadati</taxon>
        <taxon>Pseudomonadota</taxon>
        <taxon>Alphaproteobacteria</taxon>
        <taxon>Rhodospirillales</taxon>
        <taxon>Azospirillaceae</taxon>
        <taxon>Azospirillum</taxon>
    </lineage>
</organism>
<accession>A0A3S0HXS1</accession>
<protein>
    <submittedName>
        <fullName evidence="2">GNAT family N-acetyltransferase</fullName>
    </submittedName>
</protein>
<name>A0A3S0HXS1_9PROT</name>
<proteinExistence type="predicted"/>
<dbReference type="OrthoDB" id="8593648at2"/>
<sequence>MTATPATGDADARLVRLTDHPDRDAALAALEAIFFASTTRTDFASAVERAAFMETWTGWFVTHAPADLWFALAGNGTVIGYLTGCKDSAGAVPLDRTIPKYDVFADRFAAYPAHFHVNVRPGWRDRGVGRALVDRFTEDCRADGLPGLHLVTGVFARNVAFYQRAGFTDALQRGPLLFLGRRL</sequence>
<dbReference type="SUPFAM" id="SSF55729">
    <property type="entry name" value="Acyl-CoA N-acyltransferases (Nat)"/>
    <property type="match status" value="1"/>
</dbReference>
<dbReference type="GO" id="GO:0016747">
    <property type="term" value="F:acyltransferase activity, transferring groups other than amino-acyl groups"/>
    <property type="evidence" value="ECO:0007669"/>
    <property type="project" value="InterPro"/>
</dbReference>
<dbReference type="Pfam" id="PF00583">
    <property type="entry name" value="Acetyltransf_1"/>
    <property type="match status" value="1"/>
</dbReference>
<dbReference type="Gene3D" id="3.40.630.30">
    <property type="match status" value="1"/>
</dbReference>
<evidence type="ECO:0000313" key="2">
    <source>
        <dbReference type="EMBL" id="RTR20566.1"/>
    </source>
</evidence>
<dbReference type="InterPro" id="IPR000182">
    <property type="entry name" value="GNAT_dom"/>
</dbReference>
<evidence type="ECO:0000313" key="3">
    <source>
        <dbReference type="Proteomes" id="UP000277007"/>
    </source>
</evidence>
<dbReference type="EMBL" id="RXMA01000008">
    <property type="protein sequence ID" value="RTR20566.1"/>
    <property type="molecule type" value="Genomic_DNA"/>
</dbReference>
<reference evidence="2 3" key="1">
    <citation type="submission" date="2018-12" db="EMBL/GenBank/DDBJ databases">
        <authorList>
            <person name="Yang Y."/>
        </authorList>
    </citation>
    <scope>NUCLEOTIDE SEQUENCE [LARGE SCALE GENOMIC DNA]</scope>
    <source>
        <strain evidence="2 3">L-25-5w-1</strain>
    </source>
</reference>